<comment type="caution">
    <text evidence="3">The sequence shown here is derived from an EMBL/GenBank/DDBJ whole genome shotgun (WGS) entry which is preliminary data.</text>
</comment>
<dbReference type="PROSITE" id="PS51257">
    <property type="entry name" value="PROKAR_LIPOPROTEIN"/>
    <property type="match status" value="1"/>
</dbReference>
<organism evidence="3 4">
    <name type="scientific">Wenzhouxiangella sediminis</name>
    <dbReference type="NCBI Taxonomy" id="1792836"/>
    <lineage>
        <taxon>Bacteria</taxon>
        <taxon>Pseudomonadati</taxon>
        <taxon>Pseudomonadota</taxon>
        <taxon>Gammaproteobacteria</taxon>
        <taxon>Chromatiales</taxon>
        <taxon>Wenzhouxiangellaceae</taxon>
        <taxon>Wenzhouxiangella</taxon>
    </lineage>
</organism>
<keyword evidence="1" id="KW-0472">Membrane</keyword>
<dbReference type="GO" id="GO:0020037">
    <property type="term" value="F:heme binding"/>
    <property type="evidence" value="ECO:0007669"/>
    <property type="project" value="InterPro"/>
</dbReference>
<keyword evidence="2" id="KW-0732">Signal</keyword>
<reference evidence="3 4" key="1">
    <citation type="submission" date="2018-08" db="EMBL/GenBank/DDBJ databases">
        <title>Wenzhouxiangella salilacus sp. nov., a novel bacterium isolated from a saline lake in Xinjiang Province, China.</title>
        <authorList>
            <person name="Han S."/>
        </authorList>
    </citation>
    <scope>NUCLEOTIDE SEQUENCE [LARGE SCALE GENOMIC DNA]</scope>
    <source>
        <strain evidence="3 4">XDB06</strain>
    </source>
</reference>
<evidence type="ECO:0000256" key="1">
    <source>
        <dbReference type="SAM" id="Phobius"/>
    </source>
</evidence>
<accession>A0A3E1K8P8</accession>
<feature type="signal peptide" evidence="2">
    <location>
        <begin position="1"/>
        <end position="25"/>
    </location>
</feature>
<keyword evidence="1" id="KW-0812">Transmembrane</keyword>
<dbReference type="Proteomes" id="UP000260351">
    <property type="component" value="Unassembled WGS sequence"/>
</dbReference>
<protein>
    <recommendedName>
        <fullName evidence="5">Cytochrome c domain-containing protein</fullName>
    </recommendedName>
</protein>
<dbReference type="InterPro" id="IPR036909">
    <property type="entry name" value="Cyt_c-like_dom_sf"/>
</dbReference>
<keyword evidence="1" id="KW-1133">Transmembrane helix</keyword>
<dbReference type="GO" id="GO:0009055">
    <property type="term" value="F:electron transfer activity"/>
    <property type="evidence" value="ECO:0007669"/>
    <property type="project" value="InterPro"/>
</dbReference>
<dbReference type="OrthoDB" id="9809746at2"/>
<evidence type="ECO:0000313" key="4">
    <source>
        <dbReference type="Proteomes" id="UP000260351"/>
    </source>
</evidence>
<name>A0A3E1K8P8_9GAMM</name>
<feature type="transmembrane region" description="Helical" evidence="1">
    <location>
        <begin position="158"/>
        <end position="176"/>
    </location>
</feature>
<gene>
    <name evidence="3" type="ORF">DZC52_08085</name>
</gene>
<proteinExistence type="predicted"/>
<sequence length="181" mass="18705">MSKIRRFCTTLGAAGLVAMSAAAQAGVGASGCDDLSGIAETPMVDFQSQIQPIFDNSCTGCHGASGPAGLDLRPGESYGNLVGVISTTNTSRLRVEPFSPESSALFLAVNCDAPAGPGFRMQGTDAQQRALIRDWIAQGALAEPAGAPEPIAVPVDGHWARVLLTIMLLLTGLNLVRATRP</sequence>
<feature type="chain" id="PRO_5017820711" description="Cytochrome c domain-containing protein" evidence="2">
    <location>
        <begin position="26"/>
        <end position="181"/>
    </location>
</feature>
<dbReference type="RefSeq" id="WP_116650627.1">
    <property type="nucleotide sequence ID" value="NZ_QUZK01000035.1"/>
</dbReference>
<evidence type="ECO:0000313" key="3">
    <source>
        <dbReference type="EMBL" id="RFF30434.1"/>
    </source>
</evidence>
<dbReference type="SUPFAM" id="SSF46626">
    <property type="entry name" value="Cytochrome c"/>
    <property type="match status" value="1"/>
</dbReference>
<evidence type="ECO:0000256" key="2">
    <source>
        <dbReference type="SAM" id="SignalP"/>
    </source>
</evidence>
<dbReference type="AlphaFoldDB" id="A0A3E1K8P8"/>
<keyword evidence="4" id="KW-1185">Reference proteome</keyword>
<evidence type="ECO:0008006" key="5">
    <source>
        <dbReference type="Google" id="ProtNLM"/>
    </source>
</evidence>
<dbReference type="EMBL" id="QUZK01000035">
    <property type="protein sequence ID" value="RFF30434.1"/>
    <property type="molecule type" value="Genomic_DNA"/>
</dbReference>